<feature type="compositionally biased region" description="Pro residues" evidence="1">
    <location>
        <begin position="171"/>
        <end position="182"/>
    </location>
</feature>
<name>A0A921NW35_9RHOB</name>
<gene>
    <name evidence="2" type="ORF">PMES_01137</name>
</gene>
<dbReference type="SUPFAM" id="SSF54637">
    <property type="entry name" value="Thioesterase/thiol ester dehydrase-isomerase"/>
    <property type="match status" value="1"/>
</dbReference>
<dbReference type="InterPro" id="IPR051490">
    <property type="entry name" value="THEM6_lcsJ_thioesterase"/>
</dbReference>
<dbReference type="PANTHER" id="PTHR12475">
    <property type="match status" value="1"/>
</dbReference>
<evidence type="ECO:0000313" key="3">
    <source>
        <dbReference type="Proteomes" id="UP000698242"/>
    </source>
</evidence>
<dbReference type="OrthoDB" id="3727779at2"/>
<dbReference type="EMBL" id="APKE01000014">
    <property type="protein sequence ID" value="KAF0676406.1"/>
    <property type="molecule type" value="Genomic_DNA"/>
</dbReference>
<dbReference type="Pfam" id="PF13279">
    <property type="entry name" value="4HBT_2"/>
    <property type="match status" value="1"/>
</dbReference>
<proteinExistence type="predicted"/>
<dbReference type="InterPro" id="IPR029069">
    <property type="entry name" value="HotDog_dom_sf"/>
</dbReference>
<evidence type="ECO:0000256" key="1">
    <source>
        <dbReference type="SAM" id="MobiDB-lite"/>
    </source>
</evidence>
<evidence type="ECO:0000313" key="2">
    <source>
        <dbReference type="EMBL" id="KAF0676406.1"/>
    </source>
</evidence>
<accession>A0A921NW35</accession>
<protein>
    <submittedName>
        <fullName evidence="2">Thioesterase-like superfamilydomain containing protein</fullName>
    </submittedName>
</protein>
<reference evidence="2" key="1">
    <citation type="submission" date="2013-03" db="EMBL/GenBank/DDBJ databases">
        <title>Genome Sequence of the Profundibacterium mesophilum strain KAUST100406-0324T from Red Sea, a novel genus in the family Rhodobacteraceae.</title>
        <authorList>
            <person name="Essack M."/>
            <person name="Alam I."/>
            <person name="Lafi F."/>
            <person name="Alawi W."/>
            <person name="Kamanu F."/>
            <person name="Al-Suwailem A."/>
            <person name="Lee O.O."/>
            <person name="Xu Y."/>
            <person name="Bajic V."/>
            <person name="Qian P.-Y."/>
            <person name="Archer J."/>
        </authorList>
    </citation>
    <scope>NUCLEOTIDE SEQUENCE</scope>
    <source>
        <strain evidence="2">KAUST100406-0324</strain>
    </source>
</reference>
<dbReference type="CDD" id="cd00586">
    <property type="entry name" value="4HBT"/>
    <property type="match status" value="1"/>
</dbReference>
<dbReference type="Proteomes" id="UP000698242">
    <property type="component" value="Unassembled WGS sequence"/>
</dbReference>
<dbReference type="AlphaFoldDB" id="A0A921NW35"/>
<dbReference type="PANTHER" id="PTHR12475:SF4">
    <property type="entry name" value="PROTEIN THEM6"/>
    <property type="match status" value="1"/>
</dbReference>
<dbReference type="RefSeq" id="WP_159964545.1">
    <property type="nucleotide sequence ID" value="NZ_APKE01000014.1"/>
</dbReference>
<feature type="region of interest" description="Disordered" evidence="1">
    <location>
        <begin position="167"/>
        <end position="203"/>
    </location>
</feature>
<keyword evidence="3" id="KW-1185">Reference proteome</keyword>
<comment type="caution">
    <text evidence="2">The sequence shown here is derived from an EMBL/GenBank/DDBJ whole genome shotgun (WGS) entry which is preliminary data.</text>
</comment>
<sequence length="203" mass="23023">MYPLVRLAKEFWSHRKALPLGLFDTHVSHHRCWPHDIDVWMELNNGRTLTLYDLGRFVLFRRVKAISLMRSHGWGGTVAGSSVRYRRRLRMFDRFEMRTRIIGWDRRFIYIEQAMWRDGECTSHVLIRTAITDRNGLVPMERVIEALAPGTLSPPLPAWVEAWSAAEAERPWPPMQPAPAGTPDPGDRGAADRSGGPGGPGGA</sequence>
<organism evidence="2 3">
    <name type="scientific">Profundibacterium mesophilum KAUST100406-0324</name>
    <dbReference type="NCBI Taxonomy" id="1037889"/>
    <lineage>
        <taxon>Bacteria</taxon>
        <taxon>Pseudomonadati</taxon>
        <taxon>Pseudomonadota</taxon>
        <taxon>Alphaproteobacteria</taxon>
        <taxon>Rhodobacterales</taxon>
        <taxon>Roseobacteraceae</taxon>
        <taxon>Profundibacterium</taxon>
    </lineage>
</organism>
<dbReference type="Gene3D" id="3.10.129.10">
    <property type="entry name" value="Hotdog Thioesterase"/>
    <property type="match status" value="1"/>
</dbReference>